<keyword evidence="1" id="KW-0812">Transmembrane</keyword>
<dbReference type="AlphaFoldDB" id="A0A0A9DF41"/>
<reference evidence="2" key="1">
    <citation type="submission" date="2014-09" db="EMBL/GenBank/DDBJ databases">
        <authorList>
            <person name="Magalhaes I.L.F."/>
            <person name="Oliveira U."/>
            <person name="Santos F.R."/>
            <person name="Vidigal T.H.D.A."/>
            <person name="Brescovit A.D."/>
            <person name="Santos A.J."/>
        </authorList>
    </citation>
    <scope>NUCLEOTIDE SEQUENCE</scope>
    <source>
        <tissue evidence="2">Shoot tissue taken approximately 20 cm above the soil surface</tissue>
    </source>
</reference>
<evidence type="ECO:0000256" key="1">
    <source>
        <dbReference type="SAM" id="Phobius"/>
    </source>
</evidence>
<reference evidence="2" key="2">
    <citation type="journal article" date="2015" name="Data Brief">
        <title>Shoot transcriptome of the giant reed, Arundo donax.</title>
        <authorList>
            <person name="Barrero R.A."/>
            <person name="Guerrero F.D."/>
            <person name="Moolhuijzen P."/>
            <person name="Goolsby J.A."/>
            <person name="Tidwell J."/>
            <person name="Bellgard S.E."/>
            <person name="Bellgard M.I."/>
        </authorList>
    </citation>
    <scope>NUCLEOTIDE SEQUENCE</scope>
    <source>
        <tissue evidence="2">Shoot tissue taken approximately 20 cm above the soil surface</tissue>
    </source>
</reference>
<sequence>MENQKENGILRYHSIQTHYVTCIYPLILINISSLLLLYYYLYNKNRCAKHKLHSLYIKGGIANIRAVDECIQQLVNEPFRLNFQQSQPNHV</sequence>
<name>A0A0A9DF41_ARUDO</name>
<keyword evidence="1" id="KW-0472">Membrane</keyword>
<proteinExistence type="predicted"/>
<dbReference type="EMBL" id="GBRH01213650">
    <property type="protein sequence ID" value="JAD84245.1"/>
    <property type="molecule type" value="Transcribed_RNA"/>
</dbReference>
<protein>
    <recommendedName>
        <fullName evidence="3">Transmembrane protein</fullName>
    </recommendedName>
</protein>
<keyword evidence="1" id="KW-1133">Transmembrane helix</keyword>
<evidence type="ECO:0000313" key="2">
    <source>
        <dbReference type="EMBL" id="JAD84245.1"/>
    </source>
</evidence>
<feature type="transmembrane region" description="Helical" evidence="1">
    <location>
        <begin position="23"/>
        <end position="42"/>
    </location>
</feature>
<evidence type="ECO:0008006" key="3">
    <source>
        <dbReference type="Google" id="ProtNLM"/>
    </source>
</evidence>
<organism evidence="2">
    <name type="scientific">Arundo donax</name>
    <name type="common">Giant reed</name>
    <name type="synonym">Donax arundinaceus</name>
    <dbReference type="NCBI Taxonomy" id="35708"/>
    <lineage>
        <taxon>Eukaryota</taxon>
        <taxon>Viridiplantae</taxon>
        <taxon>Streptophyta</taxon>
        <taxon>Embryophyta</taxon>
        <taxon>Tracheophyta</taxon>
        <taxon>Spermatophyta</taxon>
        <taxon>Magnoliopsida</taxon>
        <taxon>Liliopsida</taxon>
        <taxon>Poales</taxon>
        <taxon>Poaceae</taxon>
        <taxon>PACMAD clade</taxon>
        <taxon>Arundinoideae</taxon>
        <taxon>Arundineae</taxon>
        <taxon>Arundo</taxon>
    </lineage>
</organism>
<accession>A0A0A9DF41</accession>